<keyword evidence="4" id="KW-1003">Cell membrane</keyword>
<evidence type="ECO:0000256" key="6">
    <source>
        <dbReference type="ARBA" id="ARBA00022692"/>
    </source>
</evidence>
<protein>
    <submittedName>
        <fullName evidence="15">Cytochrome b</fullName>
    </submittedName>
</protein>
<comment type="cofactor">
    <cofactor evidence="1">
        <name>heme b</name>
        <dbReference type="ChEBI" id="CHEBI:60344"/>
    </cofactor>
</comment>
<keyword evidence="6 13" id="KW-0812">Transmembrane</keyword>
<dbReference type="InterPro" id="IPR011577">
    <property type="entry name" value="Cyt_b561_bac/Ni-Hgenase"/>
</dbReference>
<dbReference type="PANTHER" id="PTHR30529">
    <property type="entry name" value="CYTOCHROME B561"/>
    <property type="match status" value="1"/>
</dbReference>
<dbReference type="GO" id="GO:0046872">
    <property type="term" value="F:metal ion binding"/>
    <property type="evidence" value="ECO:0007669"/>
    <property type="project" value="UniProtKB-KW"/>
</dbReference>
<keyword evidence="16" id="KW-1185">Reference proteome</keyword>
<dbReference type="RefSeq" id="WP_158406327.1">
    <property type="nucleotide sequence ID" value="NZ_CP033454.1"/>
</dbReference>
<feature type="transmembrane region" description="Helical" evidence="13">
    <location>
        <begin position="12"/>
        <end position="30"/>
    </location>
</feature>
<evidence type="ECO:0000313" key="16">
    <source>
        <dbReference type="Proteomes" id="UP000422822"/>
    </source>
</evidence>
<reference evidence="15 16" key="1">
    <citation type="submission" date="2018-10" db="EMBL/GenBank/DDBJ databases">
        <title>Propagation and draft genome sequences of three atypical Erhlichia ruminantium isolates.</title>
        <authorList>
            <person name="Liebenberg J."/>
            <person name="Steyn H."/>
            <person name="Josemans A."/>
            <person name="Zweygarth E."/>
        </authorList>
    </citation>
    <scope>NUCLEOTIDE SEQUENCE [LARGE SCALE GENOMIC DNA]</scope>
    <source>
        <strain evidence="15 16">Omatjenne</strain>
    </source>
</reference>
<evidence type="ECO:0000256" key="4">
    <source>
        <dbReference type="ARBA" id="ARBA00022475"/>
    </source>
</evidence>
<comment type="subcellular location">
    <subcellularLocation>
        <location evidence="2">Cell membrane</location>
        <topology evidence="2">Multi-pass membrane protein</topology>
    </subcellularLocation>
</comment>
<feature type="transmembrane region" description="Helical" evidence="13">
    <location>
        <begin position="80"/>
        <end position="101"/>
    </location>
</feature>
<evidence type="ECO:0000256" key="5">
    <source>
        <dbReference type="ARBA" id="ARBA00022617"/>
    </source>
</evidence>
<keyword evidence="11 13" id="KW-0472">Membrane</keyword>
<dbReference type="Pfam" id="PF01292">
    <property type="entry name" value="Ni_hydr_CYTB"/>
    <property type="match status" value="1"/>
</dbReference>
<dbReference type="EMBL" id="CP033455">
    <property type="protein sequence ID" value="QGR03161.1"/>
    <property type="molecule type" value="Genomic_DNA"/>
</dbReference>
<keyword evidence="8" id="KW-0249">Electron transport</keyword>
<feature type="transmembrane region" description="Helical" evidence="13">
    <location>
        <begin position="42"/>
        <end position="60"/>
    </location>
</feature>
<organism evidence="15 16">
    <name type="scientific">Ehrlichia ruminantium</name>
    <name type="common">heartwater rickettsia</name>
    <name type="synonym">Cowdria ruminantium</name>
    <dbReference type="NCBI Taxonomy" id="779"/>
    <lineage>
        <taxon>Bacteria</taxon>
        <taxon>Pseudomonadati</taxon>
        <taxon>Pseudomonadota</taxon>
        <taxon>Alphaproteobacteria</taxon>
        <taxon>Rickettsiales</taxon>
        <taxon>Anaplasmataceae</taxon>
        <taxon>Ehrlichia</taxon>
    </lineage>
</organism>
<evidence type="ECO:0000256" key="12">
    <source>
        <dbReference type="ARBA" id="ARBA00037975"/>
    </source>
</evidence>
<evidence type="ECO:0000256" key="9">
    <source>
        <dbReference type="ARBA" id="ARBA00022989"/>
    </source>
</evidence>
<accession>A0AAE6UJC3</accession>
<dbReference type="PANTHER" id="PTHR30529:SF1">
    <property type="entry name" value="CYTOCHROME B561 HOMOLOG 2"/>
    <property type="match status" value="1"/>
</dbReference>
<keyword evidence="3" id="KW-0813">Transport</keyword>
<dbReference type="GO" id="GO:0005886">
    <property type="term" value="C:plasma membrane"/>
    <property type="evidence" value="ECO:0007669"/>
    <property type="project" value="UniProtKB-SubCell"/>
</dbReference>
<dbReference type="AlphaFoldDB" id="A0AAE6UJC3"/>
<evidence type="ECO:0000256" key="3">
    <source>
        <dbReference type="ARBA" id="ARBA00022448"/>
    </source>
</evidence>
<feature type="transmembrane region" description="Helical" evidence="13">
    <location>
        <begin position="141"/>
        <end position="158"/>
    </location>
</feature>
<dbReference type="Gene3D" id="1.20.950.20">
    <property type="entry name" value="Transmembrane di-heme cytochromes, Chain C"/>
    <property type="match status" value="1"/>
</dbReference>
<dbReference type="InterPro" id="IPR016174">
    <property type="entry name" value="Di-haem_cyt_TM"/>
</dbReference>
<dbReference type="GO" id="GO:0020037">
    <property type="term" value="F:heme binding"/>
    <property type="evidence" value="ECO:0007669"/>
    <property type="project" value="TreeGrafter"/>
</dbReference>
<dbReference type="SUPFAM" id="SSF81342">
    <property type="entry name" value="Transmembrane di-heme cytochromes"/>
    <property type="match status" value="1"/>
</dbReference>
<evidence type="ECO:0000256" key="11">
    <source>
        <dbReference type="ARBA" id="ARBA00023136"/>
    </source>
</evidence>
<evidence type="ECO:0000256" key="10">
    <source>
        <dbReference type="ARBA" id="ARBA00023004"/>
    </source>
</evidence>
<sequence>MKEKYHYSVRIMHWLTGIPIILMLILGFWMKSLPNTYPVLKNIYILHKSIGIILLALLLLRVMFRTLSVIPPYYKGFPNYLAIISKITHVSLYILSITMATSGYVMSSASGRAIQIFSLNVPLLIDINENIAIIAKQCHNVCAYMLSVTIILHILAVLKHKFIDKDNIFNRII</sequence>
<dbReference type="GO" id="GO:0009055">
    <property type="term" value="F:electron transfer activity"/>
    <property type="evidence" value="ECO:0007669"/>
    <property type="project" value="InterPro"/>
</dbReference>
<evidence type="ECO:0000256" key="7">
    <source>
        <dbReference type="ARBA" id="ARBA00022723"/>
    </source>
</evidence>
<comment type="similarity">
    <text evidence="12">Belongs to the cytochrome b561 family.</text>
</comment>
<keyword evidence="10" id="KW-0408">Iron</keyword>
<evidence type="ECO:0000259" key="14">
    <source>
        <dbReference type="Pfam" id="PF01292"/>
    </source>
</evidence>
<name>A0AAE6UJC3_EHRRU</name>
<evidence type="ECO:0000256" key="2">
    <source>
        <dbReference type="ARBA" id="ARBA00004651"/>
    </source>
</evidence>
<proteinExistence type="inferred from homology"/>
<keyword evidence="7" id="KW-0479">Metal-binding</keyword>
<feature type="domain" description="Cytochrome b561 bacterial/Ni-hydrogenase" evidence="14">
    <location>
        <begin position="5"/>
        <end position="173"/>
    </location>
</feature>
<evidence type="ECO:0000256" key="1">
    <source>
        <dbReference type="ARBA" id="ARBA00001970"/>
    </source>
</evidence>
<evidence type="ECO:0000313" key="15">
    <source>
        <dbReference type="EMBL" id="QGR03161.1"/>
    </source>
</evidence>
<dbReference type="Proteomes" id="UP000422822">
    <property type="component" value="Chromosome"/>
</dbReference>
<dbReference type="InterPro" id="IPR052168">
    <property type="entry name" value="Cytochrome_b561_oxidase"/>
</dbReference>
<evidence type="ECO:0000256" key="8">
    <source>
        <dbReference type="ARBA" id="ARBA00022982"/>
    </source>
</evidence>
<dbReference type="GO" id="GO:0022904">
    <property type="term" value="P:respiratory electron transport chain"/>
    <property type="evidence" value="ECO:0007669"/>
    <property type="project" value="InterPro"/>
</dbReference>
<keyword evidence="5" id="KW-0349">Heme</keyword>
<keyword evidence="9 13" id="KW-1133">Transmembrane helix</keyword>
<gene>
    <name evidence="15" type="ORF">EDL80_00845</name>
</gene>
<evidence type="ECO:0000256" key="13">
    <source>
        <dbReference type="SAM" id="Phobius"/>
    </source>
</evidence>